<reference evidence="3" key="1">
    <citation type="journal article" date="2017" name="Nat. Ecol. Evol.">
        <title>Genome expansion and lineage-specific genetic innovations in the forest pathogenic fungi Armillaria.</title>
        <authorList>
            <person name="Sipos G."/>
            <person name="Prasanna A.N."/>
            <person name="Walter M.C."/>
            <person name="O'Connor E."/>
            <person name="Balint B."/>
            <person name="Krizsan K."/>
            <person name="Kiss B."/>
            <person name="Hess J."/>
            <person name="Varga T."/>
            <person name="Slot J."/>
            <person name="Riley R."/>
            <person name="Boka B."/>
            <person name="Rigling D."/>
            <person name="Barry K."/>
            <person name="Lee J."/>
            <person name="Mihaltcheva S."/>
            <person name="LaButti K."/>
            <person name="Lipzen A."/>
            <person name="Waldron R."/>
            <person name="Moloney N.M."/>
            <person name="Sperisen C."/>
            <person name="Kredics L."/>
            <person name="Vagvoelgyi C."/>
            <person name="Patrignani A."/>
            <person name="Fitzpatrick D."/>
            <person name="Nagy I."/>
            <person name="Doyle S."/>
            <person name="Anderson J.B."/>
            <person name="Grigoriev I.V."/>
            <person name="Gueldener U."/>
            <person name="Muensterkoetter M."/>
            <person name="Nagy L.G."/>
        </authorList>
    </citation>
    <scope>NUCLEOTIDE SEQUENCE [LARGE SCALE GENOMIC DNA]</scope>
    <source>
        <strain evidence="3">Ar21-2</strain>
    </source>
</reference>
<keyword evidence="1" id="KW-0472">Membrane</keyword>
<protein>
    <submittedName>
        <fullName evidence="2">Uncharacterized protein</fullName>
    </submittedName>
</protein>
<name>A0A2H3DG43_ARMGA</name>
<keyword evidence="1" id="KW-0812">Transmembrane</keyword>
<dbReference type="InParanoid" id="A0A2H3DG43"/>
<dbReference type="Proteomes" id="UP000217790">
    <property type="component" value="Unassembled WGS sequence"/>
</dbReference>
<evidence type="ECO:0000313" key="2">
    <source>
        <dbReference type="EMBL" id="PBK92794.1"/>
    </source>
</evidence>
<feature type="transmembrane region" description="Helical" evidence="1">
    <location>
        <begin position="60"/>
        <end position="78"/>
    </location>
</feature>
<organism evidence="2 3">
    <name type="scientific">Armillaria gallica</name>
    <name type="common">Bulbous honey fungus</name>
    <name type="synonym">Armillaria bulbosa</name>
    <dbReference type="NCBI Taxonomy" id="47427"/>
    <lineage>
        <taxon>Eukaryota</taxon>
        <taxon>Fungi</taxon>
        <taxon>Dikarya</taxon>
        <taxon>Basidiomycota</taxon>
        <taxon>Agaricomycotina</taxon>
        <taxon>Agaricomycetes</taxon>
        <taxon>Agaricomycetidae</taxon>
        <taxon>Agaricales</taxon>
        <taxon>Marasmiineae</taxon>
        <taxon>Physalacriaceae</taxon>
        <taxon>Armillaria</taxon>
    </lineage>
</organism>
<dbReference type="OrthoDB" id="10616868at2759"/>
<dbReference type="EMBL" id="KZ293658">
    <property type="protein sequence ID" value="PBK92794.1"/>
    <property type="molecule type" value="Genomic_DNA"/>
</dbReference>
<sequence length="112" mass="12454">MDVRQVQRPRHISKCNPFCLVEPVFMLATRAVNILIWHKPVRVVLGNTSPFSLRSPRSNAFALATAGVYFLSCIAYGLGLAFHIFVVFAFASLLAFALVFLIVSIDFSSPQH</sequence>
<feature type="transmembrane region" description="Helical" evidence="1">
    <location>
        <begin position="84"/>
        <end position="105"/>
    </location>
</feature>
<proteinExistence type="predicted"/>
<gene>
    <name evidence="2" type="ORF">ARMGADRAFT_174242</name>
</gene>
<keyword evidence="1" id="KW-1133">Transmembrane helix</keyword>
<keyword evidence="3" id="KW-1185">Reference proteome</keyword>
<evidence type="ECO:0000313" key="3">
    <source>
        <dbReference type="Proteomes" id="UP000217790"/>
    </source>
</evidence>
<evidence type="ECO:0000256" key="1">
    <source>
        <dbReference type="SAM" id="Phobius"/>
    </source>
</evidence>
<dbReference type="AlphaFoldDB" id="A0A2H3DG43"/>
<accession>A0A2H3DG43</accession>